<dbReference type="GO" id="GO:0016491">
    <property type="term" value="F:oxidoreductase activity"/>
    <property type="evidence" value="ECO:0007669"/>
    <property type="project" value="UniProtKB-KW"/>
</dbReference>
<dbReference type="SUPFAM" id="SSF51735">
    <property type="entry name" value="NAD(P)-binding Rossmann-fold domains"/>
    <property type="match status" value="1"/>
</dbReference>
<dbReference type="OMA" id="PVWFGWR"/>
<reference evidence="6" key="1">
    <citation type="journal article" date="2016" name="Genome Announc.">
        <title>Draft genome sequences of fungus Aspergillus calidoustus.</title>
        <authorList>
            <person name="Horn F."/>
            <person name="Linde J."/>
            <person name="Mattern D.J."/>
            <person name="Walther G."/>
            <person name="Guthke R."/>
            <person name="Scherlach K."/>
            <person name="Martin K."/>
            <person name="Brakhage A.A."/>
            <person name="Petzke L."/>
            <person name="Valiante V."/>
        </authorList>
    </citation>
    <scope>NUCLEOTIDE SEQUENCE [LARGE SCALE GENOMIC DNA]</scope>
    <source>
        <strain evidence="6">SF006504</strain>
    </source>
</reference>
<evidence type="ECO:0000313" key="5">
    <source>
        <dbReference type="EMBL" id="CEN60360.1"/>
    </source>
</evidence>
<dbReference type="PANTHER" id="PTHR43180:SF33">
    <property type="entry name" value="15-HYDROXYPROSTAGLANDIN DEHYDROGENASE [NAD(+)]-LIKE"/>
    <property type="match status" value="1"/>
</dbReference>
<dbReference type="AlphaFoldDB" id="A0A0U5GNN8"/>
<evidence type="ECO:0000313" key="6">
    <source>
        <dbReference type="Proteomes" id="UP000054771"/>
    </source>
</evidence>
<dbReference type="PRINTS" id="PR00081">
    <property type="entry name" value="GDHRDH"/>
</dbReference>
<dbReference type="PROSITE" id="PS00061">
    <property type="entry name" value="ADH_SHORT"/>
    <property type="match status" value="1"/>
</dbReference>
<dbReference type="EMBL" id="CDMC01000002">
    <property type="protein sequence ID" value="CEN60360.1"/>
    <property type="molecule type" value="Genomic_DNA"/>
</dbReference>
<dbReference type="Pfam" id="PF00106">
    <property type="entry name" value="adh_short"/>
    <property type="match status" value="1"/>
</dbReference>
<dbReference type="PANTHER" id="PTHR43180">
    <property type="entry name" value="3-OXOACYL-(ACYL-CARRIER-PROTEIN) REDUCTASE (AFU_ORTHOLOGUE AFUA_6G11210)"/>
    <property type="match status" value="1"/>
</dbReference>
<protein>
    <submittedName>
        <fullName evidence="5">Uncharacterized protein</fullName>
    </submittedName>
</protein>
<dbReference type="PRINTS" id="PR00080">
    <property type="entry name" value="SDRFAMILY"/>
</dbReference>
<keyword evidence="2" id="KW-0521">NADP</keyword>
<dbReference type="InterPro" id="IPR002347">
    <property type="entry name" value="SDR_fam"/>
</dbReference>
<accession>A0A0U5GNN8</accession>
<evidence type="ECO:0000256" key="4">
    <source>
        <dbReference type="RuleBase" id="RU000363"/>
    </source>
</evidence>
<sequence length="295" mass="32176">MTSVDISVYSPVFEEARDKVVILTGGSTGIGAETVRLLAGRGARVSFLDTNKTAGEKLVAELGGNVQFFHGSVLSWDDQLNIFEKTTQKYGRVDIVLANAGIGESTEDVFVDTFDQQHKLEAPALVVFDVNIRGAIYTTKLALSYFRRLNIQGSLVLTGSAASYLDTPGIPVYNAAKHGVIGLVRSLRDTLSAEGLIRANVVAPWFTKTPFTTKVIKRWEENGLPVNEPIDVARAIAFLALHSGYHGKSIYVADGKYTELEDGVQASREIWLGKQNTAWDDQKKAAKVNLGKQDE</sequence>
<proteinExistence type="inferred from homology"/>
<evidence type="ECO:0000256" key="1">
    <source>
        <dbReference type="ARBA" id="ARBA00006484"/>
    </source>
</evidence>
<evidence type="ECO:0000256" key="2">
    <source>
        <dbReference type="ARBA" id="ARBA00022857"/>
    </source>
</evidence>
<dbReference type="GO" id="GO:0044550">
    <property type="term" value="P:secondary metabolite biosynthetic process"/>
    <property type="evidence" value="ECO:0007669"/>
    <property type="project" value="UniProtKB-ARBA"/>
</dbReference>
<dbReference type="STRING" id="454130.A0A0U5GNN8"/>
<dbReference type="Proteomes" id="UP000054771">
    <property type="component" value="Unassembled WGS sequence"/>
</dbReference>
<keyword evidence="6" id="KW-1185">Reference proteome</keyword>
<keyword evidence="3" id="KW-0560">Oxidoreductase</keyword>
<comment type="similarity">
    <text evidence="1 4">Belongs to the short-chain dehydrogenases/reductases (SDR) family.</text>
</comment>
<organism evidence="5 6">
    <name type="scientific">Aspergillus calidoustus</name>
    <dbReference type="NCBI Taxonomy" id="454130"/>
    <lineage>
        <taxon>Eukaryota</taxon>
        <taxon>Fungi</taxon>
        <taxon>Dikarya</taxon>
        <taxon>Ascomycota</taxon>
        <taxon>Pezizomycotina</taxon>
        <taxon>Eurotiomycetes</taxon>
        <taxon>Eurotiomycetidae</taxon>
        <taxon>Eurotiales</taxon>
        <taxon>Aspergillaceae</taxon>
        <taxon>Aspergillus</taxon>
        <taxon>Aspergillus subgen. Nidulantes</taxon>
    </lineage>
</organism>
<dbReference type="InterPro" id="IPR036291">
    <property type="entry name" value="NAD(P)-bd_dom_sf"/>
</dbReference>
<dbReference type="InterPro" id="IPR020904">
    <property type="entry name" value="Sc_DH/Rdtase_CS"/>
</dbReference>
<dbReference type="Gene3D" id="3.40.50.720">
    <property type="entry name" value="NAD(P)-binding Rossmann-like Domain"/>
    <property type="match status" value="1"/>
</dbReference>
<gene>
    <name evidence="5" type="ORF">ASPCAL02800</name>
</gene>
<evidence type="ECO:0000256" key="3">
    <source>
        <dbReference type="ARBA" id="ARBA00023002"/>
    </source>
</evidence>
<dbReference type="OrthoDB" id="37659at2759"/>
<name>A0A0U5GNN8_ASPCI</name>